<dbReference type="GO" id="GO:0000922">
    <property type="term" value="C:spindle pole"/>
    <property type="evidence" value="ECO:0007669"/>
    <property type="project" value="TreeGrafter"/>
</dbReference>
<dbReference type="AlphaFoldDB" id="A0A8B8EYL2"/>
<dbReference type="GO" id="GO:0031122">
    <property type="term" value="P:cytoplasmic microtubule organization"/>
    <property type="evidence" value="ECO:0007669"/>
    <property type="project" value="TreeGrafter"/>
</dbReference>
<dbReference type="SUPFAM" id="SSF50978">
    <property type="entry name" value="WD40 repeat-like"/>
    <property type="match status" value="1"/>
</dbReference>
<accession>A0A8B8EYL2</accession>
<dbReference type="Proteomes" id="UP000694844">
    <property type="component" value="Chromosome 5"/>
</dbReference>
<dbReference type="KEGG" id="cvn:111137777"/>
<dbReference type="GO" id="GO:0005829">
    <property type="term" value="C:cytosol"/>
    <property type="evidence" value="ECO:0007669"/>
    <property type="project" value="TreeGrafter"/>
</dbReference>
<dbReference type="OrthoDB" id="9822052at2759"/>
<dbReference type="PANTHER" id="PTHR46947">
    <property type="entry name" value="WD REPEAT-CONTAINING PROTEIN 73"/>
    <property type="match status" value="1"/>
</dbReference>
<dbReference type="InterPro" id="IPR042795">
    <property type="entry name" value="Wdr73"/>
</dbReference>
<name>A0A8B8EYL2_CRAVI</name>
<sequence>MTSCEFDGDDWFYDSISRYKHLYMYDLQYPVTAFDWINNNFVCVATRGRPKHEITELSLPDKLCRSEELALSKNRDFQVVTGGFSSSEIRVLKHIPETRLICTSSVKNQDSIDIWRLGAQDTDLMETDGKIHNRKQKGTWSSIAAMDKNHVIFGSHGDNLCFADVITQNILLDTTELPFTCTSRISRISTLDNHTVCCCFTNGNLLMWDTREKTPTVHEINFERSNAHWTMDLCDTDLVQLSSGGDVLFLDTRKLKNVTSTNNIGLTTKDTDCLRICLKHHKGNCLLYSVSGFDGYVYLYAVTSPSAKFVHEGHCKNCSVDLDPSNLNVVTHSWHPTENVILSAASDGSLHAWQPTSIL</sequence>
<dbReference type="GeneID" id="111137777"/>
<dbReference type="InterPro" id="IPR036322">
    <property type="entry name" value="WD40_repeat_dom_sf"/>
</dbReference>
<protein>
    <submittedName>
        <fullName evidence="2">WD repeat-containing protein 73-like</fullName>
    </submittedName>
</protein>
<gene>
    <name evidence="2" type="primary">LOC111137777</name>
</gene>
<dbReference type="InterPro" id="IPR015943">
    <property type="entry name" value="WD40/YVTN_repeat-like_dom_sf"/>
</dbReference>
<organism evidence="1 2">
    <name type="scientific">Crassostrea virginica</name>
    <name type="common">Eastern oyster</name>
    <dbReference type="NCBI Taxonomy" id="6565"/>
    <lineage>
        <taxon>Eukaryota</taxon>
        <taxon>Metazoa</taxon>
        <taxon>Spiralia</taxon>
        <taxon>Lophotrochozoa</taxon>
        <taxon>Mollusca</taxon>
        <taxon>Bivalvia</taxon>
        <taxon>Autobranchia</taxon>
        <taxon>Pteriomorphia</taxon>
        <taxon>Ostreida</taxon>
        <taxon>Ostreoidea</taxon>
        <taxon>Ostreidae</taxon>
        <taxon>Crassostrea</taxon>
    </lineage>
</organism>
<dbReference type="Gene3D" id="2.130.10.10">
    <property type="entry name" value="YVTN repeat-like/Quinoprotein amine dehydrogenase"/>
    <property type="match status" value="1"/>
</dbReference>
<reference evidence="2" key="1">
    <citation type="submission" date="2025-08" db="UniProtKB">
        <authorList>
            <consortium name="RefSeq"/>
        </authorList>
    </citation>
    <scope>IDENTIFICATION</scope>
    <source>
        <tissue evidence="2">Whole sample</tissue>
    </source>
</reference>
<keyword evidence="1" id="KW-1185">Reference proteome</keyword>
<proteinExistence type="predicted"/>
<evidence type="ECO:0000313" key="1">
    <source>
        <dbReference type="Proteomes" id="UP000694844"/>
    </source>
</evidence>
<dbReference type="RefSeq" id="XP_022345130.1">
    <property type="nucleotide sequence ID" value="XM_022489422.1"/>
</dbReference>
<dbReference type="PANTHER" id="PTHR46947:SF1">
    <property type="entry name" value="WD REPEAT-CONTAINING PROTEIN 73"/>
    <property type="match status" value="1"/>
</dbReference>
<evidence type="ECO:0000313" key="2">
    <source>
        <dbReference type="RefSeq" id="XP_022345130.1"/>
    </source>
</evidence>